<name>A0A842J7U0_9BACT</name>
<gene>
    <name evidence="3" type="ORF">H7R39_09690</name>
</gene>
<evidence type="ECO:0000313" key="4">
    <source>
        <dbReference type="Proteomes" id="UP000552683"/>
    </source>
</evidence>
<dbReference type="InterPro" id="IPR007461">
    <property type="entry name" value="Ysc84_actin-binding"/>
</dbReference>
<dbReference type="AlphaFoldDB" id="A0A842J7U0"/>
<dbReference type="GO" id="GO:0035091">
    <property type="term" value="F:phosphatidylinositol binding"/>
    <property type="evidence" value="ECO:0007669"/>
    <property type="project" value="TreeGrafter"/>
</dbReference>
<sequence length="229" mass="25296">MRNFFKLALCLMLLSSAAFAELTQNQRVKTALNILDTFGQDNEKLAEKNRKINLKDVKGIVIIPDLVKSGFIISGHNGSGIFVAKNDDNEWSSPIFVDFRGGGIGAQAGYQSSDLIILFKSSRSYDGLVNGKGTLDISVDAAIMGVGEKAAAMTDLPEISAFGVSKSKERGIFFGVSLNASNLVINMQDTNDYYERMYAIEDIYNNSPKDSRYTKKLKEIINKYFESEK</sequence>
<accession>A0A842J7U0</accession>
<dbReference type="PANTHER" id="PTHR15629:SF2">
    <property type="entry name" value="SH3 DOMAIN-CONTAINING YSC84-LIKE PROTEIN 1"/>
    <property type="match status" value="1"/>
</dbReference>
<dbReference type="RefSeq" id="WP_185899031.1">
    <property type="nucleotide sequence ID" value="NZ_JACLZK010000002.1"/>
</dbReference>
<organism evidence="3 4">
    <name type="scientific">Campylobacter massiliensis</name>
    <dbReference type="NCBI Taxonomy" id="2762557"/>
    <lineage>
        <taxon>Bacteria</taxon>
        <taxon>Pseudomonadati</taxon>
        <taxon>Campylobacterota</taxon>
        <taxon>Epsilonproteobacteria</taxon>
        <taxon>Campylobacterales</taxon>
        <taxon>Campylobacteraceae</taxon>
        <taxon>Campylobacter</taxon>
    </lineage>
</organism>
<feature type="domain" description="Ysc84 actin-binding" evidence="2">
    <location>
        <begin position="101"/>
        <end position="224"/>
    </location>
</feature>
<evidence type="ECO:0000256" key="1">
    <source>
        <dbReference type="SAM" id="SignalP"/>
    </source>
</evidence>
<comment type="caution">
    <text evidence="3">The sequence shown here is derived from an EMBL/GenBank/DDBJ whole genome shotgun (WGS) entry which is preliminary data.</text>
</comment>
<keyword evidence="4" id="KW-1185">Reference proteome</keyword>
<feature type="signal peptide" evidence="1">
    <location>
        <begin position="1"/>
        <end position="20"/>
    </location>
</feature>
<dbReference type="Pfam" id="PF04366">
    <property type="entry name" value="Ysc84"/>
    <property type="match status" value="1"/>
</dbReference>
<evidence type="ECO:0000313" key="3">
    <source>
        <dbReference type="EMBL" id="MBC2883518.1"/>
    </source>
</evidence>
<dbReference type="CDD" id="cd11524">
    <property type="entry name" value="SYLF"/>
    <property type="match status" value="1"/>
</dbReference>
<reference evidence="3 4" key="1">
    <citation type="submission" date="2020-08" db="EMBL/GenBank/DDBJ databases">
        <title>Complete genome and description of Campylobacter massiliensis Marseille-Q3452 sp. nov.</title>
        <authorList>
            <person name="Antezack A."/>
        </authorList>
    </citation>
    <scope>NUCLEOTIDE SEQUENCE [LARGE SCALE GENOMIC DNA]</scope>
    <source>
        <strain evidence="3 4">Marseille-Q3452</strain>
    </source>
</reference>
<evidence type="ECO:0000259" key="2">
    <source>
        <dbReference type="Pfam" id="PF04366"/>
    </source>
</evidence>
<protein>
    <submittedName>
        <fullName evidence="3">Lipid-binding SYLF domain-containing protein</fullName>
    </submittedName>
</protein>
<feature type="chain" id="PRO_5032829363" evidence="1">
    <location>
        <begin position="21"/>
        <end position="229"/>
    </location>
</feature>
<dbReference type="EMBL" id="JACLZK010000002">
    <property type="protein sequence ID" value="MBC2883518.1"/>
    <property type="molecule type" value="Genomic_DNA"/>
</dbReference>
<dbReference type="Proteomes" id="UP000552683">
    <property type="component" value="Unassembled WGS sequence"/>
</dbReference>
<dbReference type="PANTHER" id="PTHR15629">
    <property type="entry name" value="SH3YL1 PROTEIN"/>
    <property type="match status" value="1"/>
</dbReference>
<dbReference type="InterPro" id="IPR051702">
    <property type="entry name" value="SH3_domain_YSC84-like"/>
</dbReference>
<keyword evidence="1" id="KW-0732">Signal</keyword>
<proteinExistence type="predicted"/>